<dbReference type="PANTHER" id="PTHR12663:SF0">
    <property type="entry name" value="PRECOCIOUS DISSOCIATION OF SISTERS 5, ISOFORM A"/>
    <property type="match status" value="1"/>
</dbReference>
<evidence type="ECO:0000313" key="7">
    <source>
        <dbReference type="EMBL" id="KAI9265204.1"/>
    </source>
</evidence>
<sequence>MPRNIQVCMTDLMVQLIEEVVSLSDETLALILEQLKKSTDDPCYIMSLEVCNSCFDTLQRRVCQYFSDALIAVSHSNGSEEETEELQKAHEIIHRVQSVVPNLLLNVLPQLEEEMKVDDYKVRCMATETVGDMFAEKNTTMFQRYPGVWKTWVGRHNDKSVQLRIKWLEKSKFVYINHSHVVPELNACFKEKILDPDEKVRATVCRVISELGNHHIVHDLDKAVLEQIAERSKDKKSSVRKEAMSALGKIYNTAFPQISDGDRQVKEKLGWIPEALFSAMYTDDPSATATLESTMNQYLLTYIEDDKERTERLVLILGSFGSRAKSAFRAYIHKQRGAMSAIQFFIKACEPTEEDQEMEVDGEETTSNASRNLETIVKHVSVSFADPARLSSALKRFFDVQADNKPLLELLETVTNAGSEYKQIIEAKNLLIEKLADALPGSTDVLEPLLTRVAPIVLNKTIIPHLLEMLEPSRSRRRTVQNPKALVAQELLKDMASLFPTMYESHVYRLIQGITDTNAVIVDNSLDLLAQISKSKVTMDVYDSDVLNKMASFINQGNLTQARNASIILSNMYAFDICENVIQSALGGLSVEDSSLSHMLVTLSEFTLYIPERVAQHMETLTDFIEKELLNTPTEGDVDATSIDEVSLWKSYEDLDDRSHAKLAGLQLLVNYLISSVEFGAEDLLTERVFNILWALLDTTCDTAFTNKQSVPESSHLRLAAAQSMIKLTHMPAYQNRLNVSQFEHLALTIQDDCYQVRYGFAETIMKGIPVNQVHMRYLSVLFLVAHEIEGNLLKQINYFIKKRSLKQYDSSAAIETSFVQLLHILAHHPDFTIATEDLIVFTQYFEFYLSCIATQDNVSFLYHVAQKVKSSKDMVSNELSQNSYVLSDLASVLIKRKCEDASWPLNVYPTRIRLQSKLYRSLPSGAVQTETLKKSYLPTPFLTWLDENYHPRKGGEKRSSATSTTASKRNRTN</sequence>
<dbReference type="GO" id="GO:0000785">
    <property type="term" value="C:chromatin"/>
    <property type="evidence" value="ECO:0007669"/>
    <property type="project" value="TreeGrafter"/>
</dbReference>
<dbReference type="GO" id="GO:0007064">
    <property type="term" value="P:mitotic sister chromatid cohesion"/>
    <property type="evidence" value="ECO:0007669"/>
    <property type="project" value="InterPro"/>
</dbReference>
<keyword evidence="3" id="KW-0498">Mitosis</keyword>
<accession>A0AAD5KC42</accession>
<gene>
    <name evidence="7" type="ORF">BDA99DRAFT_45004</name>
</gene>
<dbReference type="GO" id="GO:0051301">
    <property type="term" value="P:cell division"/>
    <property type="evidence" value="ECO:0007669"/>
    <property type="project" value="UniProtKB-KW"/>
</dbReference>
<dbReference type="GO" id="GO:0006281">
    <property type="term" value="P:DNA repair"/>
    <property type="evidence" value="ECO:0007669"/>
    <property type="project" value="TreeGrafter"/>
</dbReference>
<dbReference type="InterPro" id="IPR011989">
    <property type="entry name" value="ARM-like"/>
</dbReference>
<comment type="caution">
    <text evidence="7">The sequence shown here is derived from an EMBL/GenBank/DDBJ whole genome shotgun (WGS) entry which is preliminary data.</text>
</comment>
<dbReference type="Pfam" id="PF20168">
    <property type="entry name" value="PDS5"/>
    <property type="match status" value="1"/>
</dbReference>
<proteinExistence type="predicted"/>
<evidence type="ECO:0000256" key="6">
    <source>
        <dbReference type="SAM" id="MobiDB-lite"/>
    </source>
</evidence>
<keyword evidence="8" id="KW-1185">Reference proteome</keyword>
<dbReference type="Gene3D" id="1.25.10.10">
    <property type="entry name" value="Leucine-rich Repeat Variant"/>
    <property type="match status" value="1"/>
</dbReference>
<dbReference type="AlphaFoldDB" id="A0AAD5KC42"/>
<dbReference type="PANTHER" id="PTHR12663">
    <property type="entry name" value="ANDROGEN INDUCED INHIBITOR OF PROLIFERATION AS3 / PDS5-RELATED"/>
    <property type="match status" value="1"/>
</dbReference>
<organism evidence="7 8">
    <name type="scientific">Phascolomyces articulosus</name>
    <dbReference type="NCBI Taxonomy" id="60185"/>
    <lineage>
        <taxon>Eukaryota</taxon>
        <taxon>Fungi</taxon>
        <taxon>Fungi incertae sedis</taxon>
        <taxon>Mucoromycota</taxon>
        <taxon>Mucoromycotina</taxon>
        <taxon>Mucoromycetes</taxon>
        <taxon>Mucorales</taxon>
        <taxon>Lichtheimiaceae</taxon>
        <taxon>Phascolomyces</taxon>
    </lineage>
</organism>
<dbReference type="EMBL" id="JAIXMP010000011">
    <property type="protein sequence ID" value="KAI9265204.1"/>
    <property type="molecule type" value="Genomic_DNA"/>
</dbReference>
<keyword evidence="5" id="KW-0131">Cell cycle</keyword>
<evidence type="ECO:0000256" key="4">
    <source>
        <dbReference type="ARBA" id="ARBA00023242"/>
    </source>
</evidence>
<evidence type="ECO:0000256" key="1">
    <source>
        <dbReference type="ARBA" id="ARBA00004123"/>
    </source>
</evidence>
<dbReference type="Proteomes" id="UP001209540">
    <property type="component" value="Unassembled WGS sequence"/>
</dbReference>
<dbReference type="InterPro" id="IPR016024">
    <property type="entry name" value="ARM-type_fold"/>
</dbReference>
<reference evidence="7" key="1">
    <citation type="journal article" date="2022" name="IScience">
        <title>Evolution of zygomycete secretomes and the origins of terrestrial fungal ecologies.</title>
        <authorList>
            <person name="Chang Y."/>
            <person name="Wang Y."/>
            <person name="Mondo S."/>
            <person name="Ahrendt S."/>
            <person name="Andreopoulos W."/>
            <person name="Barry K."/>
            <person name="Beard J."/>
            <person name="Benny G.L."/>
            <person name="Blankenship S."/>
            <person name="Bonito G."/>
            <person name="Cuomo C."/>
            <person name="Desiro A."/>
            <person name="Gervers K.A."/>
            <person name="Hundley H."/>
            <person name="Kuo A."/>
            <person name="LaButti K."/>
            <person name="Lang B.F."/>
            <person name="Lipzen A."/>
            <person name="O'Donnell K."/>
            <person name="Pangilinan J."/>
            <person name="Reynolds N."/>
            <person name="Sandor L."/>
            <person name="Smith M.E."/>
            <person name="Tsang A."/>
            <person name="Grigoriev I.V."/>
            <person name="Stajich J.E."/>
            <person name="Spatafora J.W."/>
        </authorList>
    </citation>
    <scope>NUCLEOTIDE SEQUENCE</scope>
    <source>
        <strain evidence="7">RSA 2281</strain>
    </source>
</reference>
<protein>
    <submittedName>
        <fullName evidence="7">Armadillo-type protein</fullName>
    </submittedName>
</protein>
<evidence type="ECO:0000256" key="3">
    <source>
        <dbReference type="ARBA" id="ARBA00022776"/>
    </source>
</evidence>
<name>A0AAD5KC42_9FUNG</name>
<keyword evidence="2" id="KW-0132">Cell division</keyword>
<dbReference type="InterPro" id="IPR039776">
    <property type="entry name" value="Pds5"/>
</dbReference>
<comment type="subcellular location">
    <subcellularLocation>
        <location evidence="1">Nucleus</location>
    </subcellularLocation>
</comment>
<dbReference type="CDD" id="cd19953">
    <property type="entry name" value="PDS5"/>
    <property type="match status" value="1"/>
</dbReference>
<dbReference type="GO" id="GO:0005634">
    <property type="term" value="C:nucleus"/>
    <property type="evidence" value="ECO:0007669"/>
    <property type="project" value="UniProtKB-SubCell"/>
</dbReference>
<keyword evidence="4" id="KW-0539">Nucleus</keyword>
<evidence type="ECO:0000256" key="5">
    <source>
        <dbReference type="ARBA" id="ARBA00023306"/>
    </source>
</evidence>
<evidence type="ECO:0000256" key="2">
    <source>
        <dbReference type="ARBA" id="ARBA00022618"/>
    </source>
</evidence>
<evidence type="ECO:0000313" key="8">
    <source>
        <dbReference type="Proteomes" id="UP001209540"/>
    </source>
</evidence>
<dbReference type="SUPFAM" id="SSF48371">
    <property type="entry name" value="ARM repeat"/>
    <property type="match status" value="2"/>
</dbReference>
<feature type="region of interest" description="Disordered" evidence="6">
    <location>
        <begin position="953"/>
        <end position="974"/>
    </location>
</feature>
<reference evidence="7" key="2">
    <citation type="submission" date="2023-02" db="EMBL/GenBank/DDBJ databases">
        <authorList>
            <consortium name="DOE Joint Genome Institute"/>
            <person name="Mondo S.J."/>
            <person name="Chang Y."/>
            <person name="Wang Y."/>
            <person name="Ahrendt S."/>
            <person name="Andreopoulos W."/>
            <person name="Barry K."/>
            <person name="Beard J."/>
            <person name="Benny G.L."/>
            <person name="Blankenship S."/>
            <person name="Bonito G."/>
            <person name="Cuomo C."/>
            <person name="Desiro A."/>
            <person name="Gervers K.A."/>
            <person name="Hundley H."/>
            <person name="Kuo A."/>
            <person name="LaButti K."/>
            <person name="Lang B.F."/>
            <person name="Lipzen A."/>
            <person name="O'Donnell K."/>
            <person name="Pangilinan J."/>
            <person name="Reynolds N."/>
            <person name="Sandor L."/>
            <person name="Smith M.W."/>
            <person name="Tsang A."/>
            <person name="Grigoriev I.V."/>
            <person name="Stajich J.E."/>
            <person name="Spatafora J.W."/>
        </authorList>
    </citation>
    <scope>NUCLEOTIDE SEQUENCE</scope>
    <source>
        <strain evidence="7">RSA 2281</strain>
    </source>
</reference>